<dbReference type="GO" id="GO:0005524">
    <property type="term" value="F:ATP binding"/>
    <property type="evidence" value="ECO:0007669"/>
    <property type="project" value="UniProtKB-UniRule"/>
</dbReference>
<dbReference type="EMBL" id="NKHF01000036">
    <property type="protein sequence ID" value="PCK32259.1"/>
    <property type="molecule type" value="Genomic_DNA"/>
</dbReference>
<evidence type="ECO:0000313" key="14">
    <source>
        <dbReference type="EMBL" id="PCK32259.1"/>
    </source>
</evidence>
<evidence type="ECO:0000256" key="12">
    <source>
        <dbReference type="ARBA" id="ARBA00029757"/>
    </source>
</evidence>
<protein>
    <recommendedName>
        <fullName evidence="4 13">Tetraacyldisaccharide 4'-kinase</fullName>
        <ecNumber evidence="3 13">2.7.1.130</ecNumber>
    </recommendedName>
    <alternativeName>
        <fullName evidence="12 13">Lipid A 4'-kinase</fullName>
    </alternativeName>
</protein>
<evidence type="ECO:0000256" key="9">
    <source>
        <dbReference type="ARBA" id="ARBA00022777"/>
    </source>
</evidence>
<dbReference type="NCBIfam" id="TIGR00682">
    <property type="entry name" value="lpxK"/>
    <property type="match status" value="1"/>
</dbReference>
<dbReference type="GO" id="GO:0009029">
    <property type="term" value="F:lipid-A 4'-kinase activity"/>
    <property type="evidence" value="ECO:0007669"/>
    <property type="project" value="UniProtKB-UniRule"/>
</dbReference>
<dbReference type="OrthoDB" id="9766423at2"/>
<dbReference type="Proteomes" id="UP000228621">
    <property type="component" value="Unassembled WGS sequence"/>
</dbReference>
<evidence type="ECO:0000256" key="8">
    <source>
        <dbReference type="ARBA" id="ARBA00022741"/>
    </source>
</evidence>
<dbReference type="Pfam" id="PF02606">
    <property type="entry name" value="LpxK"/>
    <property type="match status" value="1"/>
</dbReference>
<feature type="binding site" evidence="13">
    <location>
        <begin position="59"/>
        <end position="66"/>
    </location>
    <ligand>
        <name>ATP</name>
        <dbReference type="ChEBI" id="CHEBI:30616"/>
    </ligand>
</feature>
<proteinExistence type="inferred from homology"/>
<keyword evidence="8 13" id="KW-0547">Nucleotide-binding</keyword>
<evidence type="ECO:0000256" key="1">
    <source>
        <dbReference type="ARBA" id="ARBA00002274"/>
    </source>
</evidence>
<dbReference type="HAMAP" id="MF_00409">
    <property type="entry name" value="LpxK"/>
    <property type="match status" value="1"/>
</dbReference>
<dbReference type="RefSeq" id="WP_099641569.1">
    <property type="nucleotide sequence ID" value="NZ_NKHF01000036.1"/>
</dbReference>
<comment type="catalytic activity">
    <reaction evidence="13">
        <text>a lipid A disaccharide + ATP = a lipid IVA + ADP + H(+)</text>
        <dbReference type="Rhea" id="RHEA:67840"/>
        <dbReference type="ChEBI" id="CHEBI:15378"/>
        <dbReference type="ChEBI" id="CHEBI:30616"/>
        <dbReference type="ChEBI" id="CHEBI:176343"/>
        <dbReference type="ChEBI" id="CHEBI:176425"/>
        <dbReference type="ChEBI" id="CHEBI:456216"/>
        <dbReference type="EC" id="2.7.1.130"/>
    </reaction>
</comment>
<evidence type="ECO:0000256" key="4">
    <source>
        <dbReference type="ARBA" id="ARBA00016436"/>
    </source>
</evidence>
<evidence type="ECO:0000256" key="5">
    <source>
        <dbReference type="ARBA" id="ARBA00022516"/>
    </source>
</evidence>
<keyword evidence="11 13" id="KW-0443">Lipid metabolism</keyword>
<keyword evidence="5 13" id="KW-0444">Lipid biosynthesis</keyword>
<keyword evidence="10 13" id="KW-0067">ATP-binding</keyword>
<accession>A0A2A5JSE3</accession>
<evidence type="ECO:0000313" key="15">
    <source>
        <dbReference type="Proteomes" id="UP000228621"/>
    </source>
</evidence>
<evidence type="ECO:0000256" key="7">
    <source>
        <dbReference type="ARBA" id="ARBA00022679"/>
    </source>
</evidence>
<keyword evidence="15" id="KW-1185">Reference proteome</keyword>
<dbReference type="AlphaFoldDB" id="A0A2A5JSE3"/>
<comment type="pathway">
    <text evidence="2 13">Glycolipid biosynthesis; lipid IV(A) biosynthesis; lipid IV(A) from (3R)-3-hydroxytetradecanoyl-[acyl-carrier-protein] and UDP-N-acetyl-alpha-D-glucosamine: step 6/6.</text>
</comment>
<comment type="caution">
    <text evidence="14">The sequence shown here is derived from an EMBL/GenBank/DDBJ whole genome shotgun (WGS) entry which is preliminary data.</text>
</comment>
<evidence type="ECO:0000256" key="2">
    <source>
        <dbReference type="ARBA" id="ARBA00004870"/>
    </source>
</evidence>
<organism evidence="14 15">
    <name type="scientific">Pseudoalteromonas piscicida</name>
    <dbReference type="NCBI Taxonomy" id="43662"/>
    <lineage>
        <taxon>Bacteria</taxon>
        <taxon>Pseudomonadati</taxon>
        <taxon>Pseudomonadota</taxon>
        <taxon>Gammaproteobacteria</taxon>
        <taxon>Alteromonadales</taxon>
        <taxon>Pseudoalteromonadaceae</taxon>
        <taxon>Pseudoalteromonas</taxon>
    </lineage>
</organism>
<keyword evidence="6 13" id="KW-0441">Lipid A biosynthesis</keyword>
<dbReference type="InterPro" id="IPR003758">
    <property type="entry name" value="LpxK"/>
</dbReference>
<keyword evidence="7 13" id="KW-0808">Transferase</keyword>
<dbReference type="GO" id="GO:0009245">
    <property type="term" value="P:lipid A biosynthetic process"/>
    <property type="evidence" value="ECO:0007669"/>
    <property type="project" value="UniProtKB-UniRule"/>
</dbReference>
<keyword evidence="9 13" id="KW-0418">Kinase</keyword>
<evidence type="ECO:0000256" key="3">
    <source>
        <dbReference type="ARBA" id="ARBA00012071"/>
    </source>
</evidence>
<dbReference type="SUPFAM" id="SSF52540">
    <property type="entry name" value="P-loop containing nucleoside triphosphate hydrolases"/>
    <property type="match status" value="1"/>
</dbReference>
<reference evidence="15" key="1">
    <citation type="journal article" date="2019" name="Genome Announc.">
        <title>Draft Genome Sequence of Pseudoalteromonas piscicida Strain 36Y ROTHPW, an Hypersaline Seawater Isolate from the South Coast of Sonora, Mexico.</title>
        <authorList>
            <person name="Sanchez-Diaz R."/>
            <person name="Molina-Garza Z.J."/>
            <person name="Cruz-Suarez L.E."/>
            <person name="Selvin J."/>
            <person name="Kiran G.S."/>
            <person name="Ibarra-Gamez J.C."/>
            <person name="Gomez-Gil B."/>
            <person name="Galaviz-Silva L."/>
        </authorList>
    </citation>
    <scope>NUCLEOTIDE SEQUENCE [LARGE SCALE GENOMIC DNA]</scope>
    <source>
        <strain evidence="15">36Y_RITHPW</strain>
    </source>
</reference>
<dbReference type="UniPathway" id="UPA00359">
    <property type="reaction ID" value="UER00482"/>
</dbReference>
<evidence type="ECO:0000256" key="11">
    <source>
        <dbReference type="ARBA" id="ARBA00023098"/>
    </source>
</evidence>
<evidence type="ECO:0000256" key="13">
    <source>
        <dbReference type="HAMAP-Rule" id="MF_00409"/>
    </source>
</evidence>
<comment type="function">
    <text evidence="1 13">Transfers the gamma-phosphate of ATP to the 4'-position of a tetraacyldisaccharide 1-phosphate intermediate (termed DS-1-P) to form tetraacyldisaccharide 1,4'-bis-phosphate (lipid IVA).</text>
</comment>
<sequence length="327" mass="36298">MASKIEQSWYNRPSLLTLLLLPFGLLFGLLSNIRRLLYKLGLSQVYKAPVPVIIVGNISVGGNGKTPFVLWLVPFLEALGLKVGIISRGYGANPPSTPFLVTKDTSTEQGGDEPSLLAQRLGCPVMIGSNRQASIEQLLRNHEIDIIVSDDGLQHYQLARDIEFCIVDAERKFGNGLWMPAGPLRELPKRLNSVDLAIYNGGVSTYSYSLEASGFFHVADDTHAAERQNKGVSVCAIGNPARFENTLREKGVELVGCQHFADHHPYQASDFTQFGEDAIFMTEKDAVKCRTFAKDNWYYLRVDAKPTQALEQAVIELLKKKEIYHGL</sequence>
<comment type="similarity">
    <text evidence="13">Belongs to the LpxK family.</text>
</comment>
<name>A0A2A5JSE3_PSEO7</name>
<evidence type="ECO:0000256" key="10">
    <source>
        <dbReference type="ARBA" id="ARBA00022840"/>
    </source>
</evidence>
<gene>
    <name evidence="13" type="primary">lpxK</name>
    <name evidence="14" type="ORF">CEX98_07980</name>
</gene>
<dbReference type="GO" id="GO:0009244">
    <property type="term" value="P:lipopolysaccharide core region biosynthetic process"/>
    <property type="evidence" value="ECO:0007669"/>
    <property type="project" value="TreeGrafter"/>
</dbReference>
<dbReference type="EC" id="2.7.1.130" evidence="3 13"/>
<dbReference type="PANTHER" id="PTHR42724:SF1">
    <property type="entry name" value="TETRAACYLDISACCHARIDE 4'-KINASE, MITOCHONDRIAL-RELATED"/>
    <property type="match status" value="1"/>
</dbReference>
<dbReference type="GO" id="GO:0005886">
    <property type="term" value="C:plasma membrane"/>
    <property type="evidence" value="ECO:0007669"/>
    <property type="project" value="TreeGrafter"/>
</dbReference>
<dbReference type="PANTHER" id="PTHR42724">
    <property type="entry name" value="TETRAACYLDISACCHARIDE 4'-KINASE"/>
    <property type="match status" value="1"/>
</dbReference>
<evidence type="ECO:0000256" key="6">
    <source>
        <dbReference type="ARBA" id="ARBA00022556"/>
    </source>
</evidence>
<dbReference type="InterPro" id="IPR027417">
    <property type="entry name" value="P-loop_NTPase"/>
</dbReference>